<dbReference type="Proteomes" id="UP000004810">
    <property type="component" value="Unassembled WGS sequence"/>
</dbReference>
<dbReference type="EMBL" id="ADBV01003942">
    <property type="protein sequence ID" value="EJW81077.1"/>
    <property type="molecule type" value="Genomic_DNA"/>
</dbReference>
<dbReference type="AlphaFoldDB" id="J9EVB8"/>
<evidence type="ECO:0000313" key="1">
    <source>
        <dbReference type="EMBL" id="EJW81077.1"/>
    </source>
</evidence>
<reference evidence="2" key="1">
    <citation type="submission" date="2012-08" db="EMBL/GenBank/DDBJ databases">
        <title>The Genome Sequence of Wuchereria bancrofti.</title>
        <authorList>
            <person name="Nutman T.B."/>
            <person name="Fink D.L."/>
            <person name="Russ C."/>
            <person name="Young S."/>
            <person name="Zeng Q."/>
            <person name="Koehrsen M."/>
            <person name="Alvarado L."/>
            <person name="Berlin A."/>
            <person name="Chapman S.B."/>
            <person name="Chen Z."/>
            <person name="Freedman E."/>
            <person name="Gellesch M."/>
            <person name="Goldberg J."/>
            <person name="Griggs A."/>
            <person name="Gujja S."/>
            <person name="Heilman E.R."/>
            <person name="Heiman D."/>
            <person name="Hepburn T."/>
            <person name="Howarth C."/>
            <person name="Jen D."/>
            <person name="Larson L."/>
            <person name="Lewis B."/>
            <person name="Mehta T."/>
            <person name="Park D."/>
            <person name="Pearson M."/>
            <person name="Roberts A."/>
            <person name="Saif S."/>
            <person name="Shea T."/>
            <person name="Shenoy N."/>
            <person name="Sisk P."/>
            <person name="Stolte C."/>
            <person name="Sykes S."/>
            <person name="Walk T."/>
            <person name="White J."/>
            <person name="Yandava C."/>
            <person name="Haas B."/>
            <person name="Henn M.R."/>
            <person name="Nusbaum C."/>
            <person name="Birren B."/>
        </authorList>
    </citation>
    <scope>NUCLEOTIDE SEQUENCE [LARGE SCALE GENOMIC DNA]</scope>
    <source>
        <strain evidence="2">NA</strain>
    </source>
</reference>
<name>J9EVB8_WUCBA</name>
<gene>
    <name evidence="1" type="ORF">WUBG_08015</name>
</gene>
<comment type="caution">
    <text evidence="1">The sequence shown here is derived from an EMBL/GenBank/DDBJ whole genome shotgun (WGS) entry which is preliminary data.</text>
</comment>
<sequence length="128" mass="14339">MYVEGAVEVVTVVVDFDVVEGAVEVVTVVVDFDVVEGAVEVVTVVVDFDVVEDAVEVVTVVVDFDVVEDVAEVSYNNVLLNMMKLVKISEDGNKLESMKFPQFINWHQRCLLLKIIKCVFCWTSFFLV</sequence>
<protein>
    <submittedName>
        <fullName evidence="1">Uncharacterized protein</fullName>
    </submittedName>
</protein>
<proteinExistence type="predicted"/>
<accession>J9EVB8</accession>
<evidence type="ECO:0000313" key="2">
    <source>
        <dbReference type="Proteomes" id="UP000004810"/>
    </source>
</evidence>
<organism evidence="1 2">
    <name type="scientific">Wuchereria bancrofti</name>
    <dbReference type="NCBI Taxonomy" id="6293"/>
    <lineage>
        <taxon>Eukaryota</taxon>
        <taxon>Metazoa</taxon>
        <taxon>Ecdysozoa</taxon>
        <taxon>Nematoda</taxon>
        <taxon>Chromadorea</taxon>
        <taxon>Rhabditida</taxon>
        <taxon>Spirurina</taxon>
        <taxon>Spiruromorpha</taxon>
        <taxon>Filarioidea</taxon>
        <taxon>Onchocercidae</taxon>
        <taxon>Wuchereria</taxon>
    </lineage>
</organism>